<comment type="caution">
    <text evidence="2">The sequence shown here is derived from an EMBL/GenBank/DDBJ whole genome shotgun (WGS) entry which is preliminary data.</text>
</comment>
<organism evidence="2 3">
    <name type="scientific">Sphingobacterium corticibacterium</name>
    <dbReference type="NCBI Taxonomy" id="2484746"/>
    <lineage>
        <taxon>Bacteria</taxon>
        <taxon>Pseudomonadati</taxon>
        <taxon>Bacteroidota</taxon>
        <taxon>Sphingobacteriia</taxon>
        <taxon>Sphingobacteriales</taxon>
        <taxon>Sphingobacteriaceae</taxon>
        <taxon>Sphingobacterium</taxon>
    </lineage>
</organism>
<feature type="compositionally biased region" description="Polar residues" evidence="1">
    <location>
        <begin position="40"/>
        <end position="53"/>
    </location>
</feature>
<accession>A0A4Q6XWG1</accession>
<dbReference type="AlphaFoldDB" id="A0A4Q6XWG1"/>
<reference evidence="2 3" key="1">
    <citation type="submission" date="2019-02" db="EMBL/GenBank/DDBJ databases">
        <authorList>
            <person name="Li Y."/>
        </authorList>
    </citation>
    <scope>NUCLEOTIDE SEQUENCE [LARGE SCALE GENOMIC DNA]</scope>
    <source>
        <strain evidence="2 3">30C10-4-7</strain>
    </source>
</reference>
<evidence type="ECO:0008006" key="4">
    <source>
        <dbReference type="Google" id="ProtNLM"/>
    </source>
</evidence>
<evidence type="ECO:0000313" key="3">
    <source>
        <dbReference type="Proteomes" id="UP000292855"/>
    </source>
</evidence>
<dbReference type="PROSITE" id="PS51257">
    <property type="entry name" value="PROKAR_LIPOPROTEIN"/>
    <property type="match status" value="1"/>
</dbReference>
<evidence type="ECO:0000313" key="2">
    <source>
        <dbReference type="EMBL" id="RZF62082.1"/>
    </source>
</evidence>
<protein>
    <recommendedName>
        <fullName evidence="4">Lipoprotein</fullName>
    </recommendedName>
</protein>
<sequence length="203" mass="23429">MKDLFTLYLITAFLFLACGGKTEKKTPETESITEDLGKDSISTKPSERPTTTESDLLVTLPIRHFPIIDSTNFENFEKTGIPDKGYLKRINFNTEHIETKNFRLNYKIPFSENFTSVVVTYQSGDHELFTYLITVNKENKVIDRLEVAYDETAESAFMKTSTIEKDKIVLTKINWMSEEPIYETQTYIWQADGKFKMVQSGTK</sequence>
<feature type="region of interest" description="Disordered" evidence="1">
    <location>
        <begin position="26"/>
        <end position="53"/>
    </location>
</feature>
<dbReference type="EMBL" id="SGIT01000001">
    <property type="protein sequence ID" value="RZF62082.1"/>
    <property type="molecule type" value="Genomic_DNA"/>
</dbReference>
<keyword evidence="3" id="KW-1185">Reference proteome</keyword>
<proteinExistence type="predicted"/>
<dbReference type="Proteomes" id="UP000292855">
    <property type="component" value="Unassembled WGS sequence"/>
</dbReference>
<name>A0A4Q6XWG1_9SPHI</name>
<dbReference type="RefSeq" id="WP_130140312.1">
    <property type="nucleotide sequence ID" value="NZ_SGIT01000001.1"/>
</dbReference>
<dbReference type="OrthoDB" id="707666at2"/>
<evidence type="ECO:0000256" key="1">
    <source>
        <dbReference type="SAM" id="MobiDB-lite"/>
    </source>
</evidence>
<gene>
    <name evidence="2" type="ORF">EWE74_04505</name>
</gene>